<feature type="compositionally biased region" description="Low complexity" evidence="1">
    <location>
        <begin position="308"/>
        <end position="317"/>
    </location>
</feature>
<evidence type="ECO:0000313" key="4">
    <source>
        <dbReference type="Proteomes" id="UP000663838"/>
    </source>
</evidence>
<dbReference type="Proteomes" id="UP000663838">
    <property type="component" value="Unassembled WGS sequence"/>
</dbReference>
<dbReference type="Proteomes" id="UP000663865">
    <property type="component" value="Unassembled WGS sequence"/>
</dbReference>
<comment type="caution">
    <text evidence="3">The sequence shown here is derived from an EMBL/GenBank/DDBJ whole genome shotgun (WGS) entry which is preliminary data.</text>
</comment>
<dbReference type="AlphaFoldDB" id="A0A820UCQ5"/>
<dbReference type="EMBL" id="CAJOBS010000060">
    <property type="protein sequence ID" value="CAF4483096.1"/>
    <property type="molecule type" value="Genomic_DNA"/>
</dbReference>
<accession>A0A820UCQ5</accession>
<gene>
    <name evidence="2" type="ORF">KIK155_LOCUS7456</name>
    <name evidence="3" type="ORF">TOA249_LOCUS1990</name>
</gene>
<reference evidence="3" key="1">
    <citation type="submission" date="2021-02" db="EMBL/GenBank/DDBJ databases">
        <authorList>
            <person name="Nowell W R."/>
        </authorList>
    </citation>
    <scope>NUCLEOTIDE SEQUENCE</scope>
</reference>
<organism evidence="3 4">
    <name type="scientific">Rotaria socialis</name>
    <dbReference type="NCBI Taxonomy" id="392032"/>
    <lineage>
        <taxon>Eukaryota</taxon>
        <taxon>Metazoa</taxon>
        <taxon>Spiralia</taxon>
        <taxon>Gnathifera</taxon>
        <taxon>Rotifera</taxon>
        <taxon>Eurotatoria</taxon>
        <taxon>Bdelloidea</taxon>
        <taxon>Philodinida</taxon>
        <taxon>Philodinidae</taxon>
        <taxon>Rotaria</taxon>
    </lineage>
</organism>
<sequence length="323" mass="36848">MNIDLNNLSDEVLFYSNEQFYNFIEQCLGPDEMMLIKLQSIKNTRILINVLDALGVLNIKCKEVVEIKNRICFTDEDSHQFIVKPGIKAGIDDLIEVLKNKNHRYIKRTKGSKSSSLSTKTSYSQLNASVSNTPSLNSTGSTSTATLSITTSPNVMSIKDYVNVIYDSIEKFCANTFKNIILKNDIDYFIQLTPSHTYVDGHIKCSCNSRIKLIFRTNTNSYQLSSYFKHIKHSRCQMMKKKQEQSNKLPEKIDGLSVDVVQNKDCHNIDDCSVSDQEMLNEENDSFHIINNNYTTTKSYSPQRKRLSSFSSTSGNKTKNKKF</sequence>
<name>A0A820UCQ5_9BILA</name>
<protein>
    <submittedName>
        <fullName evidence="3">Uncharacterized protein</fullName>
    </submittedName>
</protein>
<proteinExistence type="predicted"/>
<evidence type="ECO:0000313" key="3">
    <source>
        <dbReference type="EMBL" id="CAF4483096.1"/>
    </source>
</evidence>
<feature type="region of interest" description="Disordered" evidence="1">
    <location>
        <begin position="298"/>
        <end position="323"/>
    </location>
</feature>
<evidence type="ECO:0000256" key="1">
    <source>
        <dbReference type="SAM" id="MobiDB-lite"/>
    </source>
</evidence>
<dbReference type="EMBL" id="CAJNYV010000906">
    <property type="protein sequence ID" value="CAF3393725.1"/>
    <property type="molecule type" value="Genomic_DNA"/>
</dbReference>
<evidence type="ECO:0000313" key="2">
    <source>
        <dbReference type="EMBL" id="CAF3393725.1"/>
    </source>
</evidence>